<dbReference type="Gene3D" id="3.80.10.10">
    <property type="entry name" value="Ribonuclease Inhibitor"/>
    <property type="match status" value="1"/>
</dbReference>
<accession>A0AAD3XDZ9</accession>
<dbReference type="PANTHER" id="PTHR48056">
    <property type="entry name" value="LRR RECEPTOR-LIKE SERINE/THREONINE-PROTEIN KINASE-RELATED"/>
    <property type="match status" value="1"/>
</dbReference>
<gene>
    <name evidence="6" type="ORF">Nepgr_003490</name>
</gene>
<evidence type="ECO:0000313" key="7">
    <source>
        <dbReference type="Proteomes" id="UP001279734"/>
    </source>
</evidence>
<dbReference type="InterPro" id="IPR050647">
    <property type="entry name" value="Plant_LRR-RLKs"/>
</dbReference>
<reference evidence="6" key="1">
    <citation type="submission" date="2023-05" db="EMBL/GenBank/DDBJ databases">
        <title>Nepenthes gracilis genome sequencing.</title>
        <authorList>
            <person name="Fukushima K."/>
        </authorList>
    </citation>
    <scope>NUCLEOTIDE SEQUENCE</scope>
    <source>
        <strain evidence="6">SING2019-196</strain>
    </source>
</reference>
<evidence type="ECO:0000256" key="3">
    <source>
        <dbReference type="ARBA" id="ARBA00022741"/>
    </source>
</evidence>
<keyword evidence="5" id="KW-0325">Glycoprotein</keyword>
<dbReference type="AlphaFoldDB" id="A0AAD3XDZ9"/>
<dbReference type="GO" id="GO:0005524">
    <property type="term" value="F:ATP binding"/>
    <property type="evidence" value="ECO:0007669"/>
    <property type="project" value="UniProtKB-KW"/>
</dbReference>
<evidence type="ECO:0000256" key="5">
    <source>
        <dbReference type="ARBA" id="ARBA00023180"/>
    </source>
</evidence>
<dbReference type="EMBL" id="BSYO01000003">
    <property type="protein sequence ID" value="GMH01651.1"/>
    <property type="molecule type" value="Genomic_DNA"/>
</dbReference>
<keyword evidence="1" id="KW-0433">Leucine-rich repeat</keyword>
<dbReference type="InterPro" id="IPR001611">
    <property type="entry name" value="Leu-rich_rpt"/>
</dbReference>
<keyword evidence="2" id="KW-0677">Repeat</keyword>
<evidence type="ECO:0000256" key="2">
    <source>
        <dbReference type="ARBA" id="ARBA00022737"/>
    </source>
</evidence>
<dbReference type="PANTHER" id="PTHR48056:SF81">
    <property type="entry name" value="RECEPTOR PROTEIN-TYROSINE KINASE CEPR1"/>
    <property type="match status" value="1"/>
</dbReference>
<comment type="caution">
    <text evidence="6">The sequence shown here is derived from an EMBL/GenBank/DDBJ whole genome shotgun (WGS) entry which is preliminary data.</text>
</comment>
<name>A0AAD3XDZ9_NEPGR</name>
<organism evidence="6 7">
    <name type="scientific">Nepenthes gracilis</name>
    <name type="common">Slender pitcher plant</name>
    <dbReference type="NCBI Taxonomy" id="150966"/>
    <lineage>
        <taxon>Eukaryota</taxon>
        <taxon>Viridiplantae</taxon>
        <taxon>Streptophyta</taxon>
        <taxon>Embryophyta</taxon>
        <taxon>Tracheophyta</taxon>
        <taxon>Spermatophyta</taxon>
        <taxon>Magnoliopsida</taxon>
        <taxon>eudicotyledons</taxon>
        <taxon>Gunneridae</taxon>
        <taxon>Pentapetalae</taxon>
        <taxon>Caryophyllales</taxon>
        <taxon>Nepenthaceae</taxon>
        <taxon>Nepenthes</taxon>
    </lineage>
</organism>
<keyword evidence="7" id="KW-1185">Reference proteome</keyword>
<evidence type="ECO:0000256" key="1">
    <source>
        <dbReference type="ARBA" id="ARBA00022614"/>
    </source>
</evidence>
<keyword evidence="3" id="KW-0547">Nucleotide-binding</keyword>
<sequence length="111" mass="12111">MTDVSGCNKEDRLRSLQFPAMSLTGPLPPSIQFCNNLQTLLLSGDRISGHIPCDVCSCSIPYEVGGLDGLQKLFLADMDLSSSYPADLLELESVDFSGTLSSVTGYWIEMW</sequence>
<evidence type="ECO:0000313" key="6">
    <source>
        <dbReference type="EMBL" id="GMH01651.1"/>
    </source>
</evidence>
<dbReference type="Pfam" id="PF00560">
    <property type="entry name" value="LRR_1"/>
    <property type="match status" value="1"/>
</dbReference>
<keyword evidence="4" id="KW-0067">ATP-binding</keyword>
<dbReference type="SUPFAM" id="SSF52058">
    <property type="entry name" value="L domain-like"/>
    <property type="match status" value="1"/>
</dbReference>
<dbReference type="Proteomes" id="UP001279734">
    <property type="component" value="Unassembled WGS sequence"/>
</dbReference>
<proteinExistence type="predicted"/>
<protein>
    <submittedName>
        <fullName evidence="6">Uncharacterized protein</fullName>
    </submittedName>
</protein>
<dbReference type="InterPro" id="IPR032675">
    <property type="entry name" value="LRR_dom_sf"/>
</dbReference>
<evidence type="ECO:0000256" key="4">
    <source>
        <dbReference type="ARBA" id="ARBA00022840"/>
    </source>
</evidence>